<sequence length="457" mass="49495">MTPHYSRLACLLAPLLTACGGGGSDEAPLAAPDYSLTVTLPEAGTLCVNLNQNASCDAGEPSISGAAGTHRLSGSAPALLTSTLLFLPSNPAAPVLLHPAARLDGQHLTPSPLSTLLQYRIAEGQPPRQALDQLLSALAPLQPGQELAALSRLNDFNLALGQLLQAVVETELQAQEGFSTATLHMLVWPAIGSLLPELASHFALHGELASQQADVRARLQQQHSHPLITGSGVTTYTDGVDYLLTQEPADHPGQEASLNKAPLRYRKLDGQGQPLADDAPAWECVEDLNTGLVWEKKLDDPASPRDLHRTFAWELGDYHPTQEERDYACPEGEAICTTEQYRQWLNAQQLCGITSWRMPHSRELMSLQHYGSLARQDDQPVSMDVRYFPDVGTTSKDFSGYYWSQTLTPSRRLESAPISAIAHIFLGDDAGTDYATTVQNSDDANGLQLRLVAEVTR</sequence>
<proteinExistence type="predicted"/>
<dbReference type="Pfam" id="PF07603">
    <property type="entry name" value="Lcl_C"/>
    <property type="match status" value="1"/>
</dbReference>
<evidence type="ECO:0000313" key="2">
    <source>
        <dbReference type="EMBL" id="HAT6346434.1"/>
    </source>
</evidence>
<reference evidence="2" key="1">
    <citation type="journal article" date="2018" name="Genome Biol.">
        <title>SKESA: strategic k-mer extension for scrupulous assemblies.</title>
        <authorList>
            <person name="Souvorov A."/>
            <person name="Agarwala R."/>
            <person name="Lipman D.J."/>
        </authorList>
    </citation>
    <scope>NUCLEOTIDE SEQUENCE</scope>
    <source>
        <strain evidence="2">OLC2673_Aeromonas</strain>
    </source>
</reference>
<protein>
    <submittedName>
        <fullName evidence="2">DUF1566 domain-containing protein</fullName>
    </submittedName>
</protein>
<organism evidence="2 3">
    <name type="scientific">Aeromonas hydrophila</name>
    <dbReference type="NCBI Taxonomy" id="644"/>
    <lineage>
        <taxon>Bacteria</taxon>
        <taxon>Pseudomonadati</taxon>
        <taxon>Pseudomonadota</taxon>
        <taxon>Gammaproteobacteria</taxon>
        <taxon>Aeromonadales</taxon>
        <taxon>Aeromonadaceae</taxon>
        <taxon>Aeromonas</taxon>
    </lineage>
</organism>
<dbReference type="Proteomes" id="UP000859505">
    <property type="component" value="Unassembled WGS sequence"/>
</dbReference>
<evidence type="ECO:0000313" key="3">
    <source>
        <dbReference type="Proteomes" id="UP000859505"/>
    </source>
</evidence>
<feature type="domain" description="Lcl C-terminal" evidence="1">
    <location>
        <begin position="284"/>
        <end position="408"/>
    </location>
</feature>
<dbReference type="EMBL" id="DACTUL010000053">
    <property type="protein sequence ID" value="HAT6346434.1"/>
    <property type="molecule type" value="Genomic_DNA"/>
</dbReference>
<dbReference type="InterPro" id="IPR011460">
    <property type="entry name" value="Lcl_C"/>
</dbReference>
<gene>
    <name evidence="2" type="ORF">JAJ28_004243</name>
</gene>
<accession>A0AAD3UES4</accession>
<dbReference type="RefSeq" id="WP_202001483.1">
    <property type="nucleotide sequence ID" value="NZ_CP053883.1"/>
</dbReference>
<evidence type="ECO:0000259" key="1">
    <source>
        <dbReference type="Pfam" id="PF07603"/>
    </source>
</evidence>
<comment type="caution">
    <text evidence="2">The sequence shown here is derived from an EMBL/GenBank/DDBJ whole genome shotgun (WGS) entry which is preliminary data.</text>
</comment>
<reference evidence="2" key="2">
    <citation type="submission" date="2020-01" db="EMBL/GenBank/DDBJ databases">
        <authorList>
            <consortium name="NCBI Pathogen Detection Project"/>
        </authorList>
    </citation>
    <scope>NUCLEOTIDE SEQUENCE</scope>
    <source>
        <strain evidence="2">OLC2673_Aeromonas</strain>
    </source>
</reference>
<dbReference type="AlphaFoldDB" id="A0AAD3UES4"/>
<dbReference type="PROSITE" id="PS51257">
    <property type="entry name" value="PROKAR_LIPOPROTEIN"/>
    <property type="match status" value="1"/>
</dbReference>
<name>A0AAD3UES4_AERHY</name>